<dbReference type="STRING" id="153721.MYP_3110"/>
<sequence>MQTHSLPPFSCSISSNMPELLWSLGGTLAITTYQAGKLIFISSVNNKEIIQLPRQYDKAMGLAVHQNKLAVATQYEVQVLANSNDLAKNYGAKPGSYDGLYLPRATFYTGEIDLHDMAWGNEGLWAVNTRFSCLSLINEEYSFKSKWIPSFITDLTPDDRCHLNGMAMERGKPKYVTALGSTNVTKGWRSKVQNGGVVIDVESKEIIVSGLPMPHSPRIYDGKLYALCSATSELICVDTTAGKYEVITKLNGFLRGMCKKDDILFLGLSKLRQNSSTFRDLPINREALSCGIAAIHLPTGKQIGFIHYENSVEEIYDVQFLDNLRRPSILNTLREEHRRALVTETNSFWSINE</sequence>
<dbReference type="Proteomes" id="UP000030185">
    <property type="component" value="Unassembled WGS sequence"/>
</dbReference>
<gene>
    <name evidence="2" type="ORF">MYP_3110</name>
</gene>
<dbReference type="OrthoDB" id="238183at2"/>
<dbReference type="EMBL" id="BBLT01000006">
    <property type="protein sequence ID" value="GAL85881.1"/>
    <property type="molecule type" value="Genomic_DNA"/>
</dbReference>
<dbReference type="Pfam" id="PF16261">
    <property type="entry name" value="DUF4915"/>
    <property type="match status" value="1"/>
</dbReference>
<dbReference type="SUPFAM" id="SSF63825">
    <property type="entry name" value="YWTD domain"/>
    <property type="match status" value="1"/>
</dbReference>
<feature type="domain" description="Conserved hypothetical protein CHP03032" evidence="1">
    <location>
        <begin position="16"/>
        <end position="330"/>
    </location>
</feature>
<protein>
    <recommendedName>
        <fullName evidence="1">Conserved hypothetical protein CHP03032 domain-containing protein</fullName>
    </recommendedName>
</protein>
<organism evidence="2 3">
    <name type="scientific">Sporocytophaga myxococcoides</name>
    <dbReference type="NCBI Taxonomy" id="153721"/>
    <lineage>
        <taxon>Bacteria</taxon>
        <taxon>Pseudomonadati</taxon>
        <taxon>Bacteroidota</taxon>
        <taxon>Cytophagia</taxon>
        <taxon>Cytophagales</taxon>
        <taxon>Cytophagaceae</taxon>
        <taxon>Sporocytophaga</taxon>
    </lineage>
</organism>
<dbReference type="InterPro" id="IPR017481">
    <property type="entry name" value="CHP03032"/>
</dbReference>
<evidence type="ECO:0000313" key="2">
    <source>
        <dbReference type="EMBL" id="GAL85881.1"/>
    </source>
</evidence>
<evidence type="ECO:0000259" key="1">
    <source>
        <dbReference type="Pfam" id="PF16261"/>
    </source>
</evidence>
<proteinExistence type="predicted"/>
<accession>A0A098LFY5</accession>
<keyword evidence="3" id="KW-1185">Reference proteome</keyword>
<dbReference type="RefSeq" id="WP_045464923.1">
    <property type="nucleotide sequence ID" value="NZ_BBLT01000006.1"/>
</dbReference>
<dbReference type="AlphaFoldDB" id="A0A098LFY5"/>
<reference evidence="2 3" key="1">
    <citation type="submission" date="2014-09" db="EMBL/GenBank/DDBJ databases">
        <title>Sporocytophaga myxococcoides PG-01 genome sequencing.</title>
        <authorList>
            <person name="Liu L."/>
            <person name="Gao P.J."/>
            <person name="Chen G.J."/>
            <person name="Wang L.S."/>
        </authorList>
    </citation>
    <scope>NUCLEOTIDE SEQUENCE [LARGE SCALE GENOMIC DNA]</scope>
    <source>
        <strain evidence="2 3">PG-01</strain>
    </source>
</reference>
<dbReference type="NCBIfam" id="TIGR03032">
    <property type="entry name" value="TIGR03032 family protein"/>
    <property type="match status" value="1"/>
</dbReference>
<dbReference type="eggNOG" id="COG0457">
    <property type="taxonomic scope" value="Bacteria"/>
</dbReference>
<comment type="caution">
    <text evidence="2">The sequence shown here is derived from an EMBL/GenBank/DDBJ whole genome shotgun (WGS) entry which is preliminary data.</text>
</comment>
<name>A0A098LFY5_9BACT</name>
<evidence type="ECO:0000313" key="3">
    <source>
        <dbReference type="Proteomes" id="UP000030185"/>
    </source>
</evidence>